<feature type="transmembrane region" description="Helical" evidence="1">
    <location>
        <begin position="42"/>
        <end position="63"/>
    </location>
</feature>
<keyword evidence="1" id="KW-1133">Transmembrane helix</keyword>
<organism evidence="2 3">
    <name type="scientific">Lupinus albus</name>
    <name type="common">White lupine</name>
    <name type="synonym">Lupinus termis</name>
    <dbReference type="NCBI Taxonomy" id="3870"/>
    <lineage>
        <taxon>Eukaryota</taxon>
        <taxon>Viridiplantae</taxon>
        <taxon>Streptophyta</taxon>
        <taxon>Embryophyta</taxon>
        <taxon>Tracheophyta</taxon>
        <taxon>Spermatophyta</taxon>
        <taxon>Magnoliopsida</taxon>
        <taxon>eudicotyledons</taxon>
        <taxon>Gunneridae</taxon>
        <taxon>Pentapetalae</taxon>
        <taxon>rosids</taxon>
        <taxon>fabids</taxon>
        <taxon>Fabales</taxon>
        <taxon>Fabaceae</taxon>
        <taxon>Papilionoideae</taxon>
        <taxon>50 kb inversion clade</taxon>
        <taxon>genistoids sensu lato</taxon>
        <taxon>core genistoids</taxon>
        <taxon>Genisteae</taxon>
        <taxon>Lupinus</taxon>
    </lineage>
</organism>
<proteinExistence type="predicted"/>
<name>A0A6A4NZ26_LUPAL</name>
<evidence type="ECO:0000256" key="1">
    <source>
        <dbReference type="SAM" id="Phobius"/>
    </source>
</evidence>
<keyword evidence="1" id="KW-0472">Membrane</keyword>
<keyword evidence="1" id="KW-0812">Transmembrane</keyword>
<protein>
    <submittedName>
        <fullName evidence="2">Uncharacterized protein</fullName>
    </submittedName>
</protein>
<sequence>MSTSPLHHHPHHHHLHIFINLLHHHNMLKSLLMSTSPLHHHLHHHLLHIFINLLHLLLIMSTFHHITLPTSKVTSTSYNSLLCLHLMELEFSQPNCITDYCGFFSDFINNLGPTTEPQ</sequence>
<reference evidence="3" key="1">
    <citation type="journal article" date="2020" name="Nat. Commun.">
        <title>Genome sequence of the cluster root forming white lupin.</title>
        <authorList>
            <person name="Hufnagel B."/>
            <person name="Marques A."/>
            <person name="Soriano A."/>
            <person name="Marques L."/>
            <person name="Divol F."/>
            <person name="Doumas P."/>
            <person name="Sallet E."/>
            <person name="Mancinotti D."/>
            <person name="Carrere S."/>
            <person name="Marande W."/>
            <person name="Arribat S."/>
            <person name="Keller J."/>
            <person name="Huneau C."/>
            <person name="Blein T."/>
            <person name="Aime D."/>
            <person name="Laguerre M."/>
            <person name="Taylor J."/>
            <person name="Schubert V."/>
            <person name="Nelson M."/>
            <person name="Geu-Flores F."/>
            <person name="Crespi M."/>
            <person name="Gallardo-Guerrero K."/>
            <person name="Delaux P.-M."/>
            <person name="Salse J."/>
            <person name="Berges H."/>
            <person name="Guyot R."/>
            <person name="Gouzy J."/>
            <person name="Peret B."/>
        </authorList>
    </citation>
    <scope>NUCLEOTIDE SEQUENCE [LARGE SCALE GENOMIC DNA]</scope>
    <source>
        <strain evidence="3">cv. Amiga</strain>
    </source>
</reference>
<evidence type="ECO:0000313" key="2">
    <source>
        <dbReference type="EMBL" id="KAE9597803.1"/>
    </source>
</evidence>
<keyword evidence="3" id="KW-1185">Reference proteome</keyword>
<gene>
    <name evidence="2" type="ORF">Lalb_Chr16g0390491</name>
</gene>
<accession>A0A6A4NZ26</accession>
<comment type="caution">
    <text evidence="2">The sequence shown here is derived from an EMBL/GenBank/DDBJ whole genome shotgun (WGS) entry which is preliminary data.</text>
</comment>
<dbReference type="Proteomes" id="UP000447434">
    <property type="component" value="Chromosome 16"/>
</dbReference>
<dbReference type="AlphaFoldDB" id="A0A6A4NZ26"/>
<evidence type="ECO:0000313" key="3">
    <source>
        <dbReference type="Proteomes" id="UP000447434"/>
    </source>
</evidence>
<dbReference type="EMBL" id="WOCE01000016">
    <property type="protein sequence ID" value="KAE9597803.1"/>
    <property type="molecule type" value="Genomic_DNA"/>
</dbReference>